<reference evidence="1 2" key="1">
    <citation type="submission" date="2024-03" db="EMBL/GenBank/DDBJ databases">
        <title>Human intestinal bacterial collection.</title>
        <authorList>
            <person name="Pauvert C."/>
            <person name="Hitch T.C.A."/>
            <person name="Clavel T."/>
        </authorList>
    </citation>
    <scope>NUCLEOTIDE SEQUENCE [LARGE SCALE GENOMIC DNA]</scope>
    <source>
        <strain evidence="1 2">CLA-SR-H028</strain>
    </source>
</reference>
<gene>
    <name evidence="1" type="ORF">WMO65_18675</name>
</gene>
<comment type="caution">
    <text evidence="1">The sequence shown here is derived from an EMBL/GenBank/DDBJ whole genome shotgun (WGS) entry which is preliminary data.</text>
</comment>
<dbReference type="InterPro" id="IPR032466">
    <property type="entry name" value="Metal_Hydrolase"/>
</dbReference>
<dbReference type="EMBL" id="JBBMFP010000019">
    <property type="protein sequence ID" value="MEQ2433025.1"/>
    <property type="molecule type" value="Genomic_DNA"/>
</dbReference>
<sequence length="323" mass="36827">MKLRKEDVWVMRDEDVNGVGETERAEEMFVERQRMFGECHAHVFMDGVNYKEAVKRHLNGVDEGVIRRHFEMYREKGIAFVRDGGDYLGVSERAREIAPEYGIDYRTPIFAIHRKGCYGGIVGKGFENMREYAELVREVKARRGDFIKIMTTGIMDFDTDGGITGEALPFEEVKEMVHIAHEEGFAVMCHTNGAGPVADLVRAGADSVEHGNYVSEETLQMMAESDIVWVPTITVVANMFGCERFSDELLHGIYEKGKNNIKRGFELGVHMALGSDAGAYLVPHGQGLLDEWRCFRECVEDESVLKERIFEGEEKIRKKFRFF</sequence>
<accession>A0ABV1DRQ5</accession>
<dbReference type="Gene3D" id="3.20.20.140">
    <property type="entry name" value="Metal-dependent hydrolases"/>
    <property type="match status" value="1"/>
</dbReference>
<dbReference type="Proteomes" id="UP001457898">
    <property type="component" value="Unassembled WGS sequence"/>
</dbReference>
<evidence type="ECO:0000313" key="1">
    <source>
        <dbReference type="EMBL" id="MEQ2433025.1"/>
    </source>
</evidence>
<organism evidence="1 2">
    <name type="scientific">Blautia caccae</name>
    <dbReference type="NCBI Taxonomy" id="3133175"/>
    <lineage>
        <taxon>Bacteria</taxon>
        <taxon>Bacillati</taxon>
        <taxon>Bacillota</taxon>
        <taxon>Clostridia</taxon>
        <taxon>Lachnospirales</taxon>
        <taxon>Lachnospiraceae</taxon>
        <taxon>Blautia</taxon>
    </lineage>
</organism>
<protein>
    <submittedName>
        <fullName evidence="1">Xaa-Pro dipeptidase</fullName>
    </submittedName>
</protein>
<dbReference type="RefSeq" id="WP_306800672.1">
    <property type="nucleotide sequence ID" value="NZ_JBBMFP010000019.1"/>
</dbReference>
<dbReference type="PANTHER" id="PTHR43135:SF3">
    <property type="entry name" value="ALPHA-D-RIBOSE 1-METHYLPHOSPHONATE 5-TRIPHOSPHATE DIPHOSPHATASE"/>
    <property type="match status" value="1"/>
</dbReference>
<evidence type="ECO:0000313" key="2">
    <source>
        <dbReference type="Proteomes" id="UP001457898"/>
    </source>
</evidence>
<keyword evidence="2" id="KW-1185">Reference proteome</keyword>
<dbReference type="SUPFAM" id="SSF51556">
    <property type="entry name" value="Metallo-dependent hydrolases"/>
    <property type="match status" value="1"/>
</dbReference>
<dbReference type="InterPro" id="IPR051781">
    <property type="entry name" value="Metallo-dep_Hydrolase"/>
</dbReference>
<dbReference type="PANTHER" id="PTHR43135">
    <property type="entry name" value="ALPHA-D-RIBOSE 1-METHYLPHOSPHONATE 5-TRIPHOSPHATE DIPHOSPHATASE"/>
    <property type="match status" value="1"/>
</dbReference>
<proteinExistence type="predicted"/>
<name>A0ABV1DRQ5_9FIRM</name>